<dbReference type="GO" id="GO:0008519">
    <property type="term" value="F:ammonium channel activity"/>
    <property type="evidence" value="ECO:0007669"/>
    <property type="project" value="InterPro"/>
</dbReference>
<feature type="transmembrane region" description="Helical" evidence="8">
    <location>
        <begin position="344"/>
        <end position="366"/>
    </location>
</feature>
<comment type="similarity">
    <text evidence="2 8">Belongs to the ammonia transporter channel (TC 1.A.11.2) family.</text>
</comment>
<dbReference type="EMBL" id="FNFT01000002">
    <property type="protein sequence ID" value="SDJ97979.1"/>
    <property type="molecule type" value="Genomic_DNA"/>
</dbReference>
<dbReference type="InterPro" id="IPR024041">
    <property type="entry name" value="NH4_transpt_AmtB-like_dom"/>
</dbReference>
<evidence type="ECO:0000256" key="3">
    <source>
        <dbReference type="ARBA" id="ARBA00022448"/>
    </source>
</evidence>
<evidence type="ECO:0000256" key="8">
    <source>
        <dbReference type="RuleBase" id="RU362002"/>
    </source>
</evidence>
<comment type="subcellular location">
    <subcellularLocation>
        <location evidence="8">Cell membrane</location>
        <topology evidence="8">Multi-pass membrane protein</topology>
    </subcellularLocation>
    <subcellularLocation>
        <location evidence="1">Membrane</location>
        <topology evidence="1">Multi-pass membrane protein</topology>
    </subcellularLocation>
</comment>
<dbReference type="PROSITE" id="PS01219">
    <property type="entry name" value="AMMONIUM_TRANSP"/>
    <property type="match status" value="1"/>
</dbReference>
<sequence>MIDSGDTAFILICTALVMLMTPGVGLFYGGLVRRKNFISMLALAFIALALVSIQWVICGYSLAFGTDVHGVIGGLEYVFLQGVGMDGDGIPDLLFMAFQMVFAGLTLAIVTSGVAERIKMSSFVVFGLLWTTLVYDPLAHWAWGGGWAAELGALDFAGGTVVHISSGFAALALALVIGKRLGFGSHGMEPNNIPMVLLGGALLWFGWFGFNAGSALAADGLAANAFVVTNIAASAGALAWLCAAWVRGRPGSVGMISGAIAGLVAITPAAGFVSPMAAIPIGALAGLVCYGALLLRIRLGLDESLDAWAIHGMGGIFGALATGIFAVAAVGGVDGLFYGNPGQFLIQFVDVAVVVAYSFGVTYIIARAVDAVMGLRVSEEEEYVGLDIAQHGESVRV</sequence>
<evidence type="ECO:0000259" key="9">
    <source>
        <dbReference type="Pfam" id="PF00909"/>
    </source>
</evidence>
<dbReference type="Gene3D" id="1.10.3430.10">
    <property type="entry name" value="Ammonium transporter AmtB like domains"/>
    <property type="match status" value="1"/>
</dbReference>
<name>A0A1G8Y535_9EURY</name>
<evidence type="ECO:0000256" key="7">
    <source>
        <dbReference type="ARBA" id="ARBA00023177"/>
    </source>
</evidence>
<dbReference type="OrthoDB" id="10960at2157"/>
<evidence type="ECO:0000313" key="11">
    <source>
        <dbReference type="Proteomes" id="UP000326500"/>
    </source>
</evidence>
<dbReference type="Proteomes" id="UP000326500">
    <property type="component" value="Unassembled WGS sequence"/>
</dbReference>
<dbReference type="InterPro" id="IPR001905">
    <property type="entry name" value="Ammonium_transpt"/>
</dbReference>
<feature type="transmembrane region" description="Helical" evidence="8">
    <location>
        <begin position="123"/>
        <end position="144"/>
    </location>
</feature>
<organism evidence="10 11">
    <name type="scientific">Methanoculleus thermophilus</name>
    <dbReference type="NCBI Taxonomy" id="2200"/>
    <lineage>
        <taxon>Archaea</taxon>
        <taxon>Methanobacteriati</taxon>
        <taxon>Methanobacteriota</taxon>
        <taxon>Stenosarchaea group</taxon>
        <taxon>Methanomicrobia</taxon>
        <taxon>Methanomicrobiales</taxon>
        <taxon>Methanomicrobiaceae</taxon>
        <taxon>Methanoculleus</taxon>
    </lineage>
</organism>
<dbReference type="AlphaFoldDB" id="A0A1G8Y535"/>
<dbReference type="InterPro" id="IPR029020">
    <property type="entry name" value="Ammonium/urea_transptr"/>
</dbReference>
<keyword evidence="11" id="KW-1185">Reference proteome</keyword>
<dbReference type="Pfam" id="PF00909">
    <property type="entry name" value="Ammonium_transp"/>
    <property type="match status" value="1"/>
</dbReference>
<keyword evidence="6 8" id="KW-0472">Membrane</keyword>
<dbReference type="PANTHER" id="PTHR43029:SF10">
    <property type="entry name" value="AMMONIUM TRANSPORTER MEP2"/>
    <property type="match status" value="1"/>
</dbReference>
<evidence type="ECO:0000256" key="6">
    <source>
        <dbReference type="ARBA" id="ARBA00023136"/>
    </source>
</evidence>
<accession>A0A1G8Y535</accession>
<evidence type="ECO:0000256" key="2">
    <source>
        <dbReference type="ARBA" id="ARBA00005887"/>
    </source>
</evidence>
<evidence type="ECO:0000256" key="5">
    <source>
        <dbReference type="ARBA" id="ARBA00022989"/>
    </source>
</evidence>
<evidence type="ECO:0000256" key="4">
    <source>
        <dbReference type="ARBA" id="ARBA00022692"/>
    </source>
</evidence>
<dbReference type="InterPro" id="IPR018047">
    <property type="entry name" value="Ammonium_transpt_CS"/>
</dbReference>
<keyword evidence="4 8" id="KW-0812">Transmembrane</keyword>
<dbReference type="STRING" id="2200.GCA_001571405_00427"/>
<evidence type="ECO:0000313" key="10">
    <source>
        <dbReference type="EMBL" id="SDJ97979.1"/>
    </source>
</evidence>
<reference evidence="10 11" key="1">
    <citation type="submission" date="2016-10" db="EMBL/GenBank/DDBJ databases">
        <authorList>
            <person name="Varghese N."/>
            <person name="Submissions S."/>
        </authorList>
    </citation>
    <scope>NUCLEOTIDE SEQUENCE [LARGE SCALE GENOMIC DNA]</scope>
    <source>
        <strain evidence="10 11">DSM 2373</strain>
    </source>
</reference>
<feature type="transmembrane region" description="Helical" evidence="8">
    <location>
        <begin position="307"/>
        <end position="332"/>
    </location>
</feature>
<dbReference type="RefSeq" id="WP_066954837.1">
    <property type="nucleotide sequence ID" value="NZ_BCNX01000004.1"/>
</dbReference>
<dbReference type="NCBIfam" id="TIGR00836">
    <property type="entry name" value="amt"/>
    <property type="match status" value="1"/>
</dbReference>
<keyword evidence="7 8" id="KW-0924">Ammonia transport</keyword>
<proteinExistence type="inferred from homology"/>
<feature type="domain" description="Ammonium transporter AmtB-like" evidence="9">
    <location>
        <begin position="8"/>
        <end position="394"/>
    </location>
</feature>
<feature type="transmembrane region" description="Helical" evidence="8">
    <location>
        <begin position="40"/>
        <end position="63"/>
    </location>
</feature>
<feature type="transmembrane region" description="Helical" evidence="8">
    <location>
        <begin position="277"/>
        <end position="295"/>
    </location>
</feature>
<dbReference type="PANTHER" id="PTHR43029">
    <property type="entry name" value="AMMONIUM TRANSPORTER MEP2"/>
    <property type="match status" value="1"/>
</dbReference>
<dbReference type="SUPFAM" id="SSF111352">
    <property type="entry name" value="Ammonium transporter"/>
    <property type="match status" value="1"/>
</dbReference>
<dbReference type="GO" id="GO:0005886">
    <property type="term" value="C:plasma membrane"/>
    <property type="evidence" value="ECO:0007669"/>
    <property type="project" value="UniProtKB-SubCell"/>
</dbReference>
<feature type="transmembrane region" description="Helical" evidence="8">
    <location>
        <begin position="93"/>
        <end position="111"/>
    </location>
</feature>
<gene>
    <name evidence="10" type="ORF">SAMN04488571_102231</name>
</gene>
<evidence type="ECO:0000256" key="1">
    <source>
        <dbReference type="ARBA" id="ARBA00004141"/>
    </source>
</evidence>
<feature type="transmembrane region" description="Helical" evidence="8">
    <location>
        <begin position="190"/>
        <end position="210"/>
    </location>
</feature>
<keyword evidence="5 8" id="KW-1133">Transmembrane helix</keyword>
<protein>
    <recommendedName>
        <fullName evidence="8">Ammonium transporter</fullName>
    </recommendedName>
</protein>
<feature type="transmembrane region" description="Helical" evidence="8">
    <location>
        <begin position="6"/>
        <end position="28"/>
    </location>
</feature>
<feature type="transmembrane region" description="Helical" evidence="8">
    <location>
        <begin position="222"/>
        <end position="246"/>
    </location>
</feature>
<keyword evidence="3 8" id="KW-0813">Transport</keyword>
<feature type="transmembrane region" description="Helical" evidence="8">
    <location>
        <begin position="253"/>
        <end position="271"/>
    </location>
</feature>
<feature type="transmembrane region" description="Helical" evidence="8">
    <location>
        <begin position="156"/>
        <end position="178"/>
    </location>
</feature>